<organism evidence="2 3">
    <name type="scientific">Heterodermia speciosa</name>
    <dbReference type="NCBI Taxonomy" id="116794"/>
    <lineage>
        <taxon>Eukaryota</taxon>
        <taxon>Fungi</taxon>
        <taxon>Dikarya</taxon>
        <taxon>Ascomycota</taxon>
        <taxon>Pezizomycotina</taxon>
        <taxon>Lecanoromycetes</taxon>
        <taxon>OSLEUM clade</taxon>
        <taxon>Lecanoromycetidae</taxon>
        <taxon>Caliciales</taxon>
        <taxon>Physciaceae</taxon>
        <taxon>Heterodermia</taxon>
    </lineage>
</organism>
<dbReference type="SUPFAM" id="SSF53686">
    <property type="entry name" value="Tryptophan synthase beta subunit-like PLP-dependent enzymes"/>
    <property type="match status" value="1"/>
</dbReference>
<comment type="caution">
    <text evidence="2">The sequence shown here is derived from an EMBL/GenBank/DDBJ whole genome shotgun (WGS) entry which is preliminary data.</text>
</comment>
<protein>
    <recommendedName>
        <fullName evidence="1">Tryptophan synthase beta chain-like PALP domain-containing protein</fullName>
    </recommendedName>
</protein>
<feature type="domain" description="Tryptophan synthase beta chain-like PALP" evidence="1">
    <location>
        <begin position="30"/>
        <end position="339"/>
    </location>
</feature>
<proteinExistence type="predicted"/>
<evidence type="ECO:0000259" key="1">
    <source>
        <dbReference type="Pfam" id="PF00291"/>
    </source>
</evidence>
<dbReference type="AlphaFoldDB" id="A0A8H3FDS9"/>
<evidence type="ECO:0000313" key="3">
    <source>
        <dbReference type="Proteomes" id="UP000664521"/>
    </source>
</evidence>
<dbReference type="EMBL" id="CAJPDS010000035">
    <property type="protein sequence ID" value="CAF9924146.1"/>
    <property type="molecule type" value="Genomic_DNA"/>
</dbReference>
<gene>
    <name evidence="2" type="ORF">HETSPECPRED_005507</name>
</gene>
<sequence>MYLNSQAKDWTSDREIHPEILSFHQQLPEFTETPLRRLPSDICQKLGVGGVLVKDESTRCGLPAFKILGASWGAYRAIAERLDCSTTSSLEHVRNLAQETEICLYTATDGNHGRAVARIGKILGVQASVFVPRIMLPKTREFIKEEGATVTIVDGDYDDAVRAAETESKVAHGILIQDTAWPGYEEIPKWIVQGYSTMLTELDQQLKPLYGEGPDLVVVPIGVGSLAHAVVGHYKQKGRRTMVLAVEPDTAACLKTSLERGQITTIETGDTSMCGMNCGTVSYTAWPHLRSGIDACITVTDSEAANAEDQLRDHQVSIGPCGAATLAAINKACRHHKEELHLSRQSIIVLLATEGPR</sequence>
<dbReference type="Proteomes" id="UP000664521">
    <property type="component" value="Unassembled WGS sequence"/>
</dbReference>
<dbReference type="InterPro" id="IPR001926">
    <property type="entry name" value="TrpB-like_PALP"/>
</dbReference>
<keyword evidence="3" id="KW-1185">Reference proteome</keyword>
<accession>A0A8H3FDS9</accession>
<reference evidence="2" key="1">
    <citation type="submission" date="2021-03" db="EMBL/GenBank/DDBJ databases">
        <authorList>
            <person name="Tagirdzhanova G."/>
        </authorList>
    </citation>
    <scope>NUCLEOTIDE SEQUENCE</scope>
</reference>
<dbReference type="Pfam" id="PF00291">
    <property type="entry name" value="PALP"/>
    <property type="match status" value="1"/>
</dbReference>
<dbReference type="Gene3D" id="3.40.50.1100">
    <property type="match status" value="2"/>
</dbReference>
<dbReference type="PANTHER" id="PTHR42937">
    <property type="match status" value="1"/>
</dbReference>
<dbReference type="OrthoDB" id="10059875at2759"/>
<name>A0A8H3FDS9_9LECA</name>
<dbReference type="PANTHER" id="PTHR42937:SF1">
    <property type="entry name" value="DIAMINOPROPIONATE AMMONIA-LYASE"/>
    <property type="match status" value="1"/>
</dbReference>
<evidence type="ECO:0000313" key="2">
    <source>
        <dbReference type="EMBL" id="CAF9924146.1"/>
    </source>
</evidence>
<dbReference type="InterPro" id="IPR036052">
    <property type="entry name" value="TrpB-like_PALP_sf"/>
</dbReference>
<dbReference type="NCBIfam" id="NF006058">
    <property type="entry name" value="PRK08206.1"/>
    <property type="match status" value="1"/>
</dbReference>